<dbReference type="PANTHER" id="PTHR35046">
    <property type="entry name" value="ZINC KNUCKLE (CCHC-TYPE) FAMILY PROTEIN"/>
    <property type="match status" value="1"/>
</dbReference>
<evidence type="ECO:0000313" key="2">
    <source>
        <dbReference type="EMBL" id="RDY14483.1"/>
    </source>
</evidence>
<name>A0A371IHJ7_MUCPR</name>
<sequence length="195" mass="22355">MYQGSKSIKDYHKDMKVALTRANVLESNEDIVELYHYASLDNLVHQAIREKVKQKRRLTLRKSYPNDPSSWKGKGKRKRGQERIKGNSIPQGQKEERMKPGPVPASKSNNIKCFKCLGKGYIALHYPKKRSMIMKEYGTIDNDSSITKSSSKRNSDASCESSLDKEEDMLMVSYVQSSLMVAIVSMLQARDWWKS</sequence>
<accession>A0A371IHJ7</accession>
<protein>
    <recommendedName>
        <fullName evidence="4">Retrotransposon gag domain-containing protein</fullName>
    </recommendedName>
</protein>
<dbReference type="PANTHER" id="PTHR35046:SF9">
    <property type="entry name" value="RNA-DIRECTED DNA POLYMERASE"/>
    <property type="match status" value="1"/>
</dbReference>
<dbReference type="OrthoDB" id="695705at2759"/>
<comment type="caution">
    <text evidence="2">The sequence shown here is derived from an EMBL/GenBank/DDBJ whole genome shotgun (WGS) entry which is preliminary data.</text>
</comment>
<dbReference type="EMBL" id="QJKJ01000067">
    <property type="protein sequence ID" value="RDY14483.1"/>
    <property type="molecule type" value="Genomic_DNA"/>
</dbReference>
<evidence type="ECO:0008006" key="4">
    <source>
        <dbReference type="Google" id="ProtNLM"/>
    </source>
</evidence>
<dbReference type="Proteomes" id="UP000257109">
    <property type="component" value="Unassembled WGS sequence"/>
</dbReference>
<reference evidence="2" key="1">
    <citation type="submission" date="2018-05" db="EMBL/GenBank/DDBJ databases">
        <title>Draft genome of Mucuna pruriens seed.</title>
        <authorList>
            <person name="Nnadi N.E."/>
            <person name="Vos R."/>
            <person name="Hasami M.H."/>
            <person name="Devisetty U.K."/>
            <person name="Aguiy J.C."/>
        </authorList>
    </citation>
    <scope>NUCLEOTIDE SEQUENCE [LARGE SCALE GENOMIC DNA]</scope>
    <source>
        <strain evidence="2">JCA_2017</strain>
    </source>
</reference>
<feature type="region of interest" description="Disordered" evidence="1">
    <location>
        <begin position="56"/>
        <end position="104"/>
    </location>
</feature>
<evidence type="ECO:0000313" key="3">
    <source>
        <dbReference type="Proteomes" id="UP000257109"/>
    </source>
</evidence>
<evidence type="ECO:0000256" key="1">
    <source>
        <dbReference type="SAM" id="MobiDB-lite"/>
    </source>
</evidence>
<dbReference type="AlphaFoldDB" id="A0A371IHJ7"/>
<feature type="non-terminal residue" evidence="2">
    <location>
        <position position="1"/>
    </location>
</feature>
<keyword evidence="3" id="KW-1185">Reference proteome</keyword>
<gene>
    <name evidence="2" type="ORF">CR513_00440</name>
</gene>
<organism evidence="2 3">
    <name type="scientific">Mucuna pruriens</name>
    <name type="common">Velvet bean</name>
    <name type="synonym">Dolichos pruriens</name>
    <dbReference type="NCBI Taxonomy" id="157652"/>
    <lineage>
        <taxon>Eukaryota</taxon>
        <taxon>Viridiplantae</taxon>
        <taxon>Streptophyta</taxon>
        <taxon>Embryophyta</taxon>
        <taxon>Tracheophyta</taxon>
        <taxon>Spermatophyta</taxon>
        <taxon>Magnoliopsida</taxon>
        <taxon>eudicotyledons</taxon>
        <taxon>Gunneridae</taxon>
        <taxon>Pentapetalae</taxon>
        <taxon>rosids</taxon>
        <taxon>fabids</taxon>
        <taxon>Fabales</taxon>
        <taxon>Fabaceae</taxon>
        <taxon>Papilionoideae</taxon>
        <taxon>50 kb inversion clade</taxon>
        <taxon>NPAAA clade</taxon>
        <taxon>indigoferoid/millettioid clade</taxon>
        <taxon>Phaseoleae</taxon>
        <taxon>Mucuna</taxon>
    </lineage>
</organism>
<proteinExistence type="predicted"/>